<dbReference type="EC" id="2.7.7.80" evidence="14"/>
<keyword evidence="12 14" id="KW-0511">Multifunctional enzyme</keyword>
<dbReference type="GO" id="GO:0032447">
    <property type="term" value="P:protein urmylation"/>
    <property type="evidence" value="ECO:0007669"/>
    <property type="project" value="TreeGrafter"/>
</dbReference>
<dbReference type="GO" id="GO:0042292">
    <property type="term" value="F:URM1 activating enzyme activity"/>
    <property type="evidence" value="ECO:0007669"/>
    <property type="project" value="TreeGrafter"/>
</dbReference>
<organism evidence="18 19">
    <name type="scientific">Cytospora paraplurivora</name>
    <dbReference type="NCBI Taxonomy" id="2898453"/>
    <lineage>
        <taxon>Eukaryota</taxon>
        <taxon>Fungi</taxon>
        <taxon>Dikarya</taxon>
        <taxon>Ascomycota</taxon>
        <taxon>Pezizomycotina</taxon>
        <taxon>Sordariomycetes</taxon>
        <taxon>Sordariomycetidae</taxon>
        <taxon>Diaporthales</taxon>
        <taxon>Cytosporaceae</taxon>
        <taxon>Cytospora</taxon>
    </lineage>
</organism>
<evidence type="ECO:0000256" key="14">
    <source>
        <dbReference type="HAMAP-Rule" id="MF_03049"/>
    </source>
</evidence>
<feature type="active site" description="Cysteine persulfide intermediate; for sulfurtransferase activity" evidence="14">
    <location>
        <position position="458"/>
    </location>
</feature>
<dbReference type="GO" id="GO:0006777">
    <property type="term" value="P:Mo-molybdopterin cofactor biosynthetic process"/>
    <property type="evidence" value="ECO:0007669"/>
    <property type="project" value="UniProtKB-UniRule"/>
</dbReference>
<feature type="binding site" evidence="14">
    <location>
        <position position="327"/>
    </location>
    <ligand>
        <name>Zn(2+)</name>
        <dbReference type="ChEBI" id="CHEBI:29105"/>
    </ligand>
</feature>
<keyword evidence="10 14" id="KW-0067">ATP-binding</keyword>
<dbReference type="InterPro" id="IPR045886">
    <property type="entry name" value="ThiF/MoeB/HesA"/>
</dbReference>
<feature type="binding site" evidence="14">
    <location>
        <begin position="185"/>
        <end position="186"/>
    </location>
    <ligand>
        <name>ATP</name>
        <dbReference type="ChEBI" id="CHEBI:30616"/>
    </ligand>
</feature>
<dbReference type="Pfam" id="PF00899">
    <property type="entry name" value="ThiF"/>
    <property type="match status" value="1"/>
</dbReference>
<proteinExistence type="inferred from homology"/>
<evidence type="ECO:0000256" key="15">
    <source>
        <dbReference type="SAM" id="MobiDB-lite"/>
    </source>
</evidence>
<dbReference type="GO" id="GO:0005524">
    <property type="term" value="F:ATP binding"/>
    <property type="evidence" value="ECO:0007669"/>
    <property type="project" value="UniProtKB-KW"/>
</dbReference>
<comment type="caution">
    <text evidence="18">The sequence shown here is derived from an EMBL/GenBank/DDBJ whole genome shotgun (WGS) entry which is preliminary data.</text>
</comment>
<evidence type="ECO:0000313" key="19">
    <source>
        <dbReference type="Proteomes" id="UP001320245"/>
    </source>
</evidence>
<dbReference type="PANTHER" id="PTHR10953:SF102">
    <property type="entry name" value="ADENYLYLTRANSFERASE AND SULFURTRANSFERASE MOCS3"/>
    <property type="match status" value="1"/>
</dbReference>
<dbReference type="EMBL" id="JAJSPL020000061">
    <property type="protein sequence ID" value="KAK7730574.1"/>
    <property type="molecule type" value="Genomic_DNA"/>
</dbReference>
<evidence type="ECO:0000256" key="8">
    <source>
        <dbReference type="ARBA" id="ARBA00022786"/>
    </source>
</evidence>
<comment type="function">
    <text evidence="14">Plays a central role in 2-thiolation of mcm(5)S(2)U at tRNA wobble positions of cytosolic tRNA(Lys), tRNA(Glu) and tRNA(Gln). Also essential during biosynthesis of the molybdenum cofactor. Acts by mediating the C-terminal thiocarboxylation of sulfur carriers urm1 and MOCS2A. Its N-terminus first activates urm1 and MOCS2A as acyl-adenylates (-COAMP), then the persulfide sulfur on the catalytic cysteine is transferred to urm1 and MOCS2A to form thiocarboxylation (-COSH) of their C-terminus. The reaction probably involves hydrogen sulfide that is generated from the persulfide intermediate and that acts as nucleophile towards urm1 and MOCS2A. Subsequently, a transient disulfide bond is formed. Does not use thiosulfate as sulfur donor; nfs1 probably acting as a sulfur donor for thiocarboxylation reactions.</text>
</comment>
<dbReference type="AlphaFoldDB" id="A0AAN9TZW6"/>
<feature type="binding site" evidence="14">
    <location>
        <position position="236"/>
    </location>
    <ligand>
        <name>Zn(2+)</name>
        <dbReference type="ChEBI" id="CHEBI:29105"/>
    </ligand>
</feature>
<feature type="binding site" evidence="14">
    <location>
        <position position="330"/>
    </location>
    <ligand>
        <name>Zn(2+)</name>
        <dbReference type="ChEBI" id="CHEBI:29105"/>
    </ligand>
</feature>
<dbReference type="HAMAP" id="MF_03049">
    <property type="entry name" value="MOCS3_Uba4"/>
    <property type="match status" value="1"/>
</dbReference>
<evidence type="ECO:0000256" key="3">
    <source>
        <dbReference type="ARBA" id="ARBA00022679"/>
    </source>
</evidence>
<dbReference type="GO" id="GO:0002143">
    <property type="term" value="P:tRNA wobble position uridine thiolation"/>
    <property type="evidence" value="ECO:0007669"/>
    <property type="project" value="InterPro"/>
</dbReference>
<evidence type="ECO:0000256" key="10">
    <source>
        <dbReference type="ARBA" id="ARBA00022840"/>
    </source>
</evidence>
<comment type="pathway">
    <text evidence="14">Cofactor biosynthesis; molybdopterin biosynthesis.</text>
</comment>
<evidence type="ECO:0000256" key="1">
    <source>
        <dbReference type="ARBA" id="ARBA00004514"/>
    </source>
</evidence>
<dbReference type="GO" id="GO:0061604">
    <property type="term" value="F:molybdopterin-synthase sulfurtransferase activity"/>
    <property type="evidence" value="ECO:0007669"/>
    <property type="project" value="UniProtKB-EC"/>
</dbReference>
<keyword evidence="16" id="KW-0812">Transmembrane</keyword>
<feature type="binding site" evidence="14">
    <location>
        <position position="239"/>
    </location>
    <ligand>
        <name>Zn(2+)</name>
        <dbReference type="ChEBI" id="CHEBI:29105"/>
    </ligand>
</feature>
<name>A0AAN9TZW6_9PEZI</name>
<evidence type="ECO:0000313" key="18">
    <source>
        <dbReference type="EMBL" id="KAK7730574.1"/>
    </source>
</evidence>
<dbReference type="PANTHER" id="PTHR10953">
    <property type="entry name" value="UBIQUITIN-ACTIVATING ENZYME E1"/>
    <property type="match status" value="1"/>
</dbReference>
<dbReference type="InterPro" id="IPR035985">
    <property type="entry name" value="Ubiquitin-activating_enz"/>
</dbReference>
<keyword evidence="2 14" id="KW-0963">Cytoplasm</keyword>
<keyword evidence="11 14" id="KW-0501">Molybdenum cofactor biosynthesis</keyword>
<comment type="similarity">
    <text evidence="14">In the N-terminal section; belongs to the HesA/MoeB/ThiF family. UBA4 subfamily.</text>
</comment>
<dbReference type="InterPro" id="IPR028885">
    <property type="entry name" value="MOCS3/Uba4"/>
</dbReference>
<evidence type="ECO:0000256" key="4">
    <source>
        <dbReference type="ARBA" id="ARBA00022694"/>
    </source>
</evidence>
<comment type="catalytic activity">
    <reaction evidence="14">
        <text>[molybdopterin-synthase sulfur-carrier protein]-C-terminal Gly-Gly + ATP + H(+) = [molybdopterin-synthase sulfur-carrier protein]-C-terminal Gly-Gly-AMP + diphosphate</text>
        <dbReference type="Rhea" id="RHEA:43616"/>
        <dbReference type="Rhea" id="RHEA-COMP:12159"/>
        <dbReference type="Rhea" id="RHEA-COMP:12202"/>
        <dbReference type="ChEBI" id="CHEBI:15378"/>
        <dbReference type="ChEBI" id="CHEBI:30616"/>
        <dbReference type="ChEBI" id="CHEBI:33019"/>
        <dbReference type="ChEBI" id="CHEBI:90618"/>
        <dbReference type="ChEBI" id="CHEBI:90778"/>
        <dbReference type="EC" id="2.7.7.80"/>
    </reaction>
</comment>
<gene>
    <name evidence="14" type="primary">uba4</name>
    <name evidence="14" type="synonym">cnxF</name>
    <name evidence="18" type="ORF">SLS53_008964</name>
</gene>
<feature type="binding site" evidence="14">
    <location>
        <begin position="124"/>
        <end position="128"/>
    </location>
    <ligand>
        <name>ATP</name>
        <dbReference type="ChEBI" id="CHEBI:30616"/>
    </ligand>
</feature>
<keyword evidence="16" id="KW-0472">Membrane</keyword>
<protein>
    <recommendedName>
        <fullName evidence="14">Adenylyltransferase and sulfurtransferase uba4</fullName>
    </recommendedName>
    <alternativeName>
        <fullName evidence="14">Common component for nitrate reductase and xanthine dehydrogenase protein F</fullName>
    </alternativeName>
    <alternativeName>
        <fullName evidence="14">Ubiquitin-like protein activator 4</fullName>
    </alternativeName>
    <domain>
        <recommendedName>
            <fullName evidence="14">Molybdopterin-synthase adenylyltransferase</fullName>
            <ecNumber evidence="14">2.7.7.80</ecNumber>
        </recommendedName>
        <alternativeName>
            <fullName evidence="14">Adenylyltransferase uba4</fullName>
        </alternativeName>
        <alternativeName>
            <fullName evidence="14">Sulfur carrier protein MOCS2A adenylyltransferase</fullName>
        </alternativeName>
    </domain>
    <domain>
        <recommendedName>
            <fullName evidence="14">Molybdopterin-synthase sulfurtransferase</fullName>
            <ecNumber evidence="14">2.8.1.11</ecNumber>
        </recommendedName>
        <alternativeName>
            <fullName evidence="14">Sulfurtransferase uba4</fullName>
        </alternativeName>
        <alternativeName>
            <fullName evidence="14">Sulfur carrier protein MOCS2A sulfurtransferase</fullName>
        </alternativeName>
    </domain>
</protein>
<dbReference type="GO" id="GO:0004792">
    <property type="term" value="F:thiosulfate-cyanide sulfurtransferase activity"/>
    <property type="evidence" value="ECO:0007669"/>
    <property type="project" value="TreeGrafter"/>
</dbReference>
<comment type="cofactor">
    <cofactor evidence="14">
        <name>Zn(2+)</name>
        <dbReference type="ChEBI" id="CHEBI:29105"/>
    </cofactor>
    <text evidence="14">Binds 1 zinc ion per subunit.</text>
</comment>
<dbReference type="Pfam" id="PF00581">
    <property type="entry name" value="Rhodanese"/>
    <property type="match status" value="1"/>
</dbReference>
<dbReference type="CDD" id="cd00757">
    <property type="entry name" value="ThiF_MoeB_HesA_family"/>
    <property type="match status" value="1"/>
</dbReference>
<evidence type="ECO:0000256" key="16">
    <source>
        <dbReference type="SAM" id="Phobius"/>
    </source>
</evidence>
<feature type="active site" description="Glycyl thioester intermediate; for adenylyltransferase activity" evidence="14">
    <location>
        <position position="253"/>
    </location>
</feature>
<feature type="transmembrane region" description="Helical" evidence="16">
    <location>
        <begin position="89"/>
        <end position="116"/>
    </location>
</feature>
<dbReference type="Gene3D" id="3.40.250.10">
    <property type="entry name" value="Rhodanese-like domain"/>
    <property type="match status" value="1"/>
</dbReference>
<accession>A0AAN9TZW6</accession>
<evidence type="ECO:0000256" key="9">
    <source>
        <dbReference type="ARBA" id="ARBA00022833"/>
    </source>
</evidence>
<keyword evidence="5" id="KW-0548">Nucleotidyltransferase</keyword>
<comment type="pathway">
    <text evidence="14">tRNA modification; 5-methoxycarbonylmethyl-2-thiouridine-tRNA biosynthesis.</text>
</comment>
<keyword evidence="16" id="KW-1133">Transmembrane helix</keyword>
<feature type="binding site" evidence="14">
    <location>
        <position position="96"/>
    </location>
    <ligand>
        <name>ATP</name>
        <dbReference type="ChEBI" id="CHEBI:30616"/>
    </ligand>
</feature>
<keyword evidence="3 14" id="KW-0808">Transferase</keyword>
<keyword evidence="4 14" id="KW-0819">tRNA processing</keyword>
<keyword evidence="8" id="KW-0833">Ubl conjugation pathway</keyword>
<evidence type="ECO:0000256" key="7">
    <source>
        <dbReference type="ARBA" id="ARBA00022741"/>
    </source>
</evidence>
<dbReference type="GO" id="GO:0061605">
    <property type="term" value="F:molybdopterin-synthase adenylyltransferase activity"/>
    <property type="evidence" value="ECO:0007669"/>
    <property type="project" value="UniProtKB-EC"/>
</dbReference>
<dbReference type="Gene3D" id="3.40.50.720">
    <property type="entry name" value="NAD(P)-binding Rossmann-like Domain"/>
    <property type="match status" value="1"/>
</dbReference>
<feature type="binding site" evidence="14">
    <location>
        <position position="117"/>
    </location>
    <ligand>
        <name>ATP</name>
        <dbReference type="ChEBI" id="CHEBI:30616"/>
    </ligand>
</feature>
<keyword evidence="7 14" id="KW-0547">Nucleotide-binding</keyword>
<evidence type="ECO:0000256" key="2">
    <source>
        <dbReference type="ARBA" id="ARBA00022490"/>
    </source>
</evidence>
<dbReference type="InterPro" id="IPR000594">
    <property type="entry name" value="ThiF_NAD_FAD-bd"/>
</dbReference>
<evidence type="ECO:0000256" key="12">
    <source>
        <dbReference type="ARBA" id="ARBA00023268"/>
    </source>
</evidence>
<comment type="catalytic activity">
    <reaction evidence="14">
        <text>[molybdopterin-synthase sulfur-carrier protein]-C-terminal Gly-Gly-AMP + S-sulfanyl-L-cysteinyl-[cysteine desulfurase] + AH2 = [molybdopterin-synthase sulfur-carrier protein]-C-terminal-Gly-aminoethanethioate + L-cysteinyl-[cysteine desulfurase] + A + AMP + 2 H(+)</text>
        <dbReference type="Rhea" id="RHEA:48612"/>
        <dbReference type="Rhea" id="RHEA-COMP:12157"/>
        <dbReference type="Rhea" id="RHEA-COMP:12158"/>
        <dbReference type="Rhea" id="RHEA-COMP:12159"/>
        <dbReference type="Rhea" id="RHEA-COMP:19907"/>
        <dbReference type="ChEBI" id="CHEBI:13193"/>
        <dbReference type="ChEBI" id="CHEBI:15378"/>
        <dbReference type="ChEBI" id="CHEBI:17499"/>
        <dbReference type="ChEBI" id="CHEBI:29950"/>
        <dbReference type="ChEBI" id="CHEBI:61963"/>
        <dbReference type="ChEBI" id="CHEBI:90618"/>
        <dbReference type="ChEBI" id="CHEBI:232372"/>
        <dbReference type="ChEBI" id="CHEBI:456215"/>
        <dbReference type="EC" id="2.8.1.11"/>
    </reaction>
</comment>
<dbReference type="EC" id="2.8.1.11" evidence="14"/>
<reference evidence="18 19" key="1">
    <citation type="journal article" date="2023" name="PLoS ONE">
        <title>Cytospora paraplurivora sp. nov. isolated from orchards with fruit tree decline syndrome in Ontario, Canada.</title>
        <authorList>
            <person name="Ilyukhin E."/>
            <person name="Nguyen H.D.T."/>
            <person name="Castle A.J."/>
            <person name="Ellouze W."/>
        </authorList>
    </citation>
    <scope>NUCLEOTIDE SEQUENCE [LARGE SCALE GENOMIC DNA]</scope>
    <source>
        <strain evidence="18 19">FDS-564</strain>
    </source>
</reference>
<comment type="function">
    <text evidence="13">Plays a central role in 2-thiolation of mcm(5)S(2)U at tRNA wobble positions of cytosolic tRNA(Lys), tRNA(Glu) and tRNA(Gln). Also essential during biosynthesis of the molybdenum cofactor. Acts by mediating the C-terminal thiocarboxylation of sulfur carriers urm1 and mocs2a. Its N-terminus first activates urm1 and mocs2a as acyl-adenylates (-COAMP), then the persulfide sulfur on the catalytic cysteine is transferred to urm1 and mocs2a to form thiocarboxylation (-COSH) of their C-terminus. The reaction probably involves hydrogen sulfide that is generated from the persulfide intermediate and that acts as a nucleophile towards urm1 and mocs2a. Subsequently, a transient disulfide bond is formed. Does not use thiosulfate as sulfur donor; nfs1 probably acting as a sulfur donor for thiocarboxylation reactions.</text>
</comment>
<dbReference type="GO" id="GO:0046872">
    <property type="term" value="F:metal ion binding"/>
    <property type="evidence" value="ECO:0007669"/>
    <property type="project" value="UniProtKB-KW"/>
</dbReference>
<dbReference type="SUPFAM" id="SSF69572">
    <property type="entry name" value="Activating enzymes of the ubiquitin-like proteins"/>
    <property type="match status" value="1"/>
</dbReference>
<feature type="binding site" evidence="14">
    <location>
        <position position="141"/>
    </location>
    <ligand>
        <name>ATP</name>
        <dbReference type="ChEBI" id="CHEBI:30616"/>
    </ligand>
</feature>
<evidence type="ECO:0000256" key="5">
    <source>
        <dbReference type="ARBA" id="ARBA00022695"/>
    </source>
</evidence>
<dbReference type="SMART" id="SM00450">
    <property type="entry name" value="RHOD"/>
    <property type="match status" value="1"/>
</dbReference>
<keyword evidence="9 14" id="KW-0862">Zinc</keyword>
<dbReference type="Proteomes" id="UP001320245">
    <property type="component" value="Unassembled WGS sequence"/>
</dbReference>
<evidence type="ECO:0000259" key="17">
    <source>
        <dbReference type="PROSITE" id="PS50206"/>
    </source>
</evidence>
<dbReference type="GO" id="GO:0005829">
    <property type="term" value="C:cytosol"/>
    <property type="evidence" value="ECO:0007669"/>
    <property type="project" value="UniProtKB-SubCell"/>
</dbReference>
<sequence>MEEAKKRAEKLQQQISKAEEELRVLKEQLAQVNNDEQISEPVPSPTEEADGTPAWKWPLTAEEYDRYGRQLILPTVGIHGQQRLKSSKILIIGAGGLGCPAAAYIAGAGIGTLGIVDGDTVEPSNLHRQIAHGTSRVGMLKVDSLVTYCKGLNPLPTYVPHREHLTPQNAQDIVSQYELVLDCTDHPTSRYLISDICVLLGKPLVSASALRTDGQLIVLNCPPTSQGTVSPQSPPCYRCVFPRPPPPESVVSCGEGGILGPVVGVMGVLQALEAIKIISAGLHLPDLVPDDNGGKMALSPTLLLFSGGVVGAPGFRSVRMRSRRKECFACGEGSEARLTLETLRGGGLDYVAFCGGMAAPIGLLGDDERVSVDYYNNEVLGSENGSRKGHCLLDVREKELFDICHIDGAVNVPYSRIQRSSRSHRSDQVEGSTEMAKAVLPDWLPSDLVEDAPIYVVCRLGNDSQLVAKQLKDLQKDKDKKRFIGDIKGGMRAWKEGVDKTLPFM</sequence>
<keyword evidence="19" id="KW-1185">Reference proteome</keyword>
<comment type="subcellular location">
    <subcellularLocation>
        <location evidence="1">Cytoplasm</location>
        <location evidence="1">Cytosol</location>
    </subcellularLocation>
</comment>
<feature type="region of interest" description="Disordered" evidence="15">
    <location>
        <begin position="33"/>
        <end position="53"/>
    </location>
</feature>
<feature type="domain" description="Rhodanese" evidence="17">
    <location>
        <begin position="386"/>
        <end position="503"/>
    </location>
</feature>
<dbReference type="FunFam" id="3.40.50.720:FF:000033">
    <property type="entry name" value="Adenylyltransferase and sulfurtransferase MOCS3"/>
    <property type="match status" value="1"/>
</dbReference>
<dbReference type="InterPro" id="IPR001763">
    <property type="entry name" value="Rhodanese-like_dom"/>
</dbReference>
<dbReference type="PROSITE" id="PS50206">
    <property type="entry name" value="RHODANESE_3"/>
    <property type="match status" value="1"/>
</dbReference>
<keyword evidence="6 14" id="KW-0479">Metal-binding</keyword>
<dbReference type="InterPro" id="IPR036873">
    <property type="entry name" value="Rhodanese-like_dom_sf"/>
</dbReference>
<evidence type="ECO:0000256" key="6">
    <source>
        <dbReference type="ARBA" id="ARBA00022723"/>
    </source>
</evidence>
<evidence type="ECO:0000256" key="13">
    <source>
        <dbReference type="ARBA" id="ARBA00043893"/>
    </source>
</evidence>
<evidence type="ECO:0000256" key="11">
    <source>
        <dbReference type="ARBA" id="ARBA00023150"/>
    </source>
</evidence>